<dbReference type="Pfam" id="PF04198">
    <property type="entry name" value="Sugar-bind"/>
    <property type="match status" value="1"/>
</dbReference>
<evidence type="ECO:0000256" key="1">
    <source>
        <dbReference type="ARBA" id="ARBA00010466"/>
    </source>
</evidence>
<dbReference type="EMBL" id="CP053564">
    <property type="protein sequence ID" value="QJY45286.1"/>
    <property type="molecule type" value="Genomic_DNA"/>
</dbReference>
<reference evidence="6 7" key="1">
    <citation type="submission" date="2020-05" db="EMBL/GenBank/DDBJ databases">
        <authorList>
            <person name="Mo P."/>
        </authorList>
    </citation>
    <scope>NUCLEOTIDE SEQUENCE [LARGE SCALE GENOMIC DNA]</scope>
    <source>
        <strain evidence="6 7">Gen01</strain>
    </source>
</reference>
<gene>
    <name evidence="6" type="ORF">HOP40_05160</name>
</gene>
<evidence type="ECO:0000256" key="2">
    <source>
        <dbReference type="ARBA" id="ARBA00023015"/>
    </source>
</evidence>
<keyword evidence="4" id="KW-0804">Transcription</keyword>
<dbReference type="SUPFAM" id="SSF100950">
    <property type="entry name" value="NagB/RpiA/CoA transferase-like"/>
    <property type="match status" value="1"/>
</dbReference>
<protein>
    <submittedName>
        <fullName evidence="6">Transcriptional regulator</fullName>
    </submittedName>
</protein>
<keyword evidence="2" id="KW-0805">Transcription regulation</keyword>
<name>A0A6M6JCJ9_9PSEU</name>
<dbReference type="InterPro" id="IPR007324">
    <property type="entry name" value="Sugar-bd_dom_put"/>
</dbReference>
<dbReference type="InterPro" id="IPR036388">
    <property type="entry name" value="WH-like_DNA-bd_sf"/>
</dbReference>
<feature type="domain" description="Sugar-binding" evidence="5">
    <location>
        <begin position="63"/>
        <end position="310"/>
    </location>
</feature>
<keyword evidence="7" id="KW-1185">Reference proteome</keyword>
<dbReference type="PANTHER" id="PTHR34294">
    <property type="entry name" value="TRANSCRIPTIONAL REGULATOR-RELATED"/>
    <property type="match status" value="1"/>
</dbReference>
<evidence type="ECO:0000313" key="6">
    <source>
        <dbReference type="EMBL" id="QJY45286.1"/>
    </source>
</evidence>
<dbReference type="Gene3D" id="3.40.50.1360">
    <property type="match status" value="1"/>
</dbReference>
<accession>A0A6M6JCJ9</accession>
<comment type="similarity">
    <text evidence="1">Belongs to the SorC transcriptional regulatory family.</text>
</comment>
<dbReference type="Gene3D" id="1.10.10.10">
    <property type="entry name" value="Winged helix-like DNA-binding domain superfamily/Winged helix DNA-binding domain"/>
    <property type="match status" value="1"/>
</dbReference>
<proteinExistence type="inferred from homology"/>
<sequence length="331" mass="34381">MPRGPAQLVLTASVARRYYLDGRSKVEIAEEFALSRFKVARLLEDARTSGLVRIEIGHPGTVDVELSGRLMAELGLRHCVVTDTPDEHPAALREHLGAAAADLLTEIVTEDDVLGLSWARSVSAMATALTELAPVPVVQLTGALARPGVDDSSIELVREVARVAGGPAYFFYAPMAVADAATARALRRQPEVERAFSLIDSVTIAVAGVGAWESEQSTLYDATGEAERAALARKGVCADVSGVLIDAAGAPVRARLTDRMVGITHAQMAAVPEVIGIVYGPAKVRAALAAVRGGLVDSLVTHSTLATALIEAAQDRAPRGGAAGGGAAGVR</sequence>
<evidence type="ECO:0000313" key="7">
    <source>
        <dbReference type="Proteomes" id="UP000505377"/>
    </source>
</evidence>
<dbReference type="InterPro" id="IPR051054">
    <property type="entry name" value="SorC_transcr_regulators"/>
</dbReference>
<dbReference type="AlphaFoldDB" id="A0A6M6JCJ9"/>
<evidence type="ECO:0000259" key="5">
    <source>
        <dbReference type="Pfam" id="PF04198"/>
    </source>
</evidence>
<dbReference type="GO" id="GO:0003677">
    <property type="term" value="F:DNA binding"/>
    <property type="evidence" value="ECO:0007669"/>
    <property type="project" value="UniProtKB-KW"/>
</dbReference>
<dbReference type="RefSeq" id="WP_172155163.1">
    <property type="nucleotide sequence ID" value="NZ_CP053564.1"/>
</dbReference>
<dbReference type="KEGG" id="pbro:HOP40_05160"/>
<dbReference type="GO" id="GO:0030246">
    <property type="term" value="F:carbohydrate binding"/>
    <property type="evidence" value="ECO:0007669"/>
    <property type="project" value="InterPro"/>
</dbReference>
<dbReference type="Proteomes" id="UP000505377">
    <property type="component" value="Chromosome"/>
</dbReference>
<organism evidence="6 7">
    <name type="scientific">Pseudonocardia broussonetiae</name>
    <dbReference type="NCBI Taxonomy" id="2736640"/>
    <lineage>
        <taxon>Bacteria</taxon>
        <taxon>Bacillati</taxon>
        <taxon>Actinomycetota</taxon>
        <taxon>Actinomycetes</taxon>
        <taxon>Pseudonocardiales</taxon>
        <taxon>Pseudonocardiaceae</taxon>
        <taxon>Pseudonocardia</taxon>
    </lineage>
</organism>
<dbReference type="PANTHER" id="PTHR34294:SF1">
    <property type="entry name" value="TRANSCRIPTIONAL REGULATOR LSRR"/>
    <property type="match status" value="1"/>
</dbReference>
<keyword evidence="3" id="KW-0238">DNA-binding</keyword>
<evidence type="ECO:0000256" key="3">
    <source>
        <dbReference type="ARBA" id="ARBA00023125"/>
    </source>
</evidence>
<dbReference type="InterPro" id="IPR037171">
    <property type="entry name" value="NagB/RpiA_transferase-like"/>
</dbReference>
<evidence type="ECO:0000256" key="4">
    <source>
        <dbReference type="ARBA" id="ARBA00023163"/>
    </source>
</evidence>